<feature type="compositionally biased region" description="Polar residues" evidence="6">
    <location>
        <begin position="349"/>
        <end position="367"/>
    </location>
</feature>
<dbReference type="HOGENOM" id="CLU_024082_0_0_1"/>
<evidence type="ECO:0000313" key="10">
    <source>
        <dbReference type="Proteomes" id="UP000054538"/>
    </source>
</evidence>
<keyword evidence="3" id="KW-0863">Zinc-finger</keyword>
<evidence type="ECO:0008006" key="11">
    <source>
        <dbReference type="Google" id="ProtNLM"/>
    </source>
</evidence>
<comment type="subcellular location">
    <subcellularLocation>
        <location evidence="1">Nucleus</location>
    </subcellularLocation>
</comment>
<evidence type="ECO:0000313" key="9">
    <source>
        <dbReference type="EMBL" id="KIK99143.1"/>
    </source>
</evidence>
<dbReference type="InParanoid" id="A0A0D0DVU4"/>
<protein>
    <recommendedName>
        <fullName evidence="11">C3HC-type domain-containing protein</fullName>
    </recommendedName>
</protein>
<feature type="compositionally biased region" description="Low complexity" evidence="6">
    <location>
        <begin position="328"/>
        <end position="342"/>
    </location>
</feature>
<dbReference type="PANTHER" id="PTHR15835">
    <property type="entry name" value="NUCLEAR-INTERACTING PARTNER OF ALK"/>
    <property type="match status" value="1"/>
</dbReference>
<dbReference type="PANTHER" id="PTHR15835:SF6">
    <property type="entry name" value="ZINC FINGER C3HC-TYPE PROTEIN 1"/>
    <property type="match status" value="1"/>
</dbReference>
<evidence type="ECO:0000256" key="6">
    <source>
        <dbReference type="SAM" id="MobiDB-lite"/>
    </source>
</evidence>
<keyword evidence="2" id="KW-0479">Metal-binding</keyword>
<dbReference type="Proteomes" id="UP000054538">
    <property type="component" value="Unassembled WGS sequence"/>
</dbReference>
<dbReference type="OrthoDB" id="2592092at2759"/>
<dbReference type="InterPro" id="IPR012935">
    <property type="entry name" value="NuBaID_N"/>
</dbReference>
<evidence type="ECO:0000256" key="2">
    <source>
        <dbReference type="ARBA" id="ARBA00022723"/>
    </source>
</evidence>
<accession>A0A0D0DVU4</accession>
<dbReference type="AlphaFoldDB" id="A0A0D0DVU4"/>
<dbReference type="Pfam" id="PF08600">
    <property type="entry name" value="NuBaID_C"/>
    <property type="match status" value="1"/>
</dbReference>
<reference evidence="10" key="2">
    <citation type="submission" date="2015-01" db="EMBL/GenBank/DDBJ databases">
        <title>Evolutionary Origins and Diversification of the Mycorrhizal Mutualists.</title>
        <authorList>
            <consortium name="DOE Joint Genome Institute"/>
            <consortium name="Mycorrhizal Genomics Consortium"/>
            <person name="Kohler A."/>
            <person name="Kuo A."/>
            <person name="Nagy L.G."/>
            <person name="Floudas D."/>
            <person name="Copeland A."/>
            <person name="Barry K.W."/>
            <person name="Cichocki N."/>
            <person name="Veneault-Fourrey C."/>
            <person name="LaButti K."/>
            <person name="Lindquist E.A."/>
            <person name="Lipzen A."/>
            <person name="Lundell T."/>
            <person name="Morin E."/>
            <person name="Murat C."/>
            <person name="Riley R."/>
            <person name="Ohm R."/>
            <person name="Sun H."/>
            <person name="Tunlid A."/>
            <person name="Henrissat B."/>
            <person name="Grigoriev I.V."/>
            <person name="Hibbett D.S."/>
            <person name="Martin F."/>
        </authorList>
    </citation>
    <scope>NUCLEOTIDE SEQUENCE [LARGE SCALE GENOMIC DNA]</scope>
    <source>
        <strain evidence="10">Ve08.2h10</strain>
    </source>
</reference>
<evidence type="ECO:0000259" key="8">
    <source>
        <dbReference type="Pfam" id="PF08600"/>
    </source>
</evidence>
<feature type="region of interest" description="Disordered" evidence="6">
    <location>
        <begin position="301"/>
        <end position="367"/>
    </location>
</feature>
<feature type="domain" description="NuBaID C-terminal" evidence="8">
    <location>
        <begin position="395"/>
        <end position="482"/>
    </location>
</feature>
<evidence type="ECO:0000256" key="3">
    <source>
        <dbReference type="ARBA" id="ARBA00022771"/>
    </source>
</evidence>
<evidence type="ECO:0000256" key="4">
    <source>
        <dbReference type="ARBA" id="ARBA00022833"/>
    </source>
</evidence>
<keyword evidence="4" id="KW-0862">Zinc</keyword>
<proteinExistence type="predicted"/>
<evidence type="ECO:0000256" key="1">
    <source>
        <dbReference type="ARBA" id="ARBA00004123"/>
    </source>
</evidence>
<keyword evidence="10" id="KW-1185">Reference proteome</keyword>
<dbReference type="Pfam" id="PF07967">
    <property type="entry name" value="zf-C3HC"/>
    <property type="match status" value="1"/>
</dbReference>
<feature type="domain" description="C3HC-type" evidence="7">
    <location>
        <begin position="121"/>
        <end position="229"/>
    </location>
</feature>
<reference evidence="9 10" key="1">
    <citation type="submission" date="2014-04" db="EMBL/GenBank/DDBJ databases">
        <authorList>
            <consortium name="DOE Joint Genome Institute"/>
            <person name="Kuo A."/>
            <person name="Kohler A."/>
            <person name="Jargeat P."/>
            <person name="Nagy L.G."/>
            <person name="Floudas D."/>
            <person name="Copeland A."/>
            <person name="Barry K.W."/>
            <person name="Cichocki N."/>
            <person name="Veneault-Fourrey C."/>
            <person name="LaButti K."/>
            <person name="Lindquist E.A."/>
            <person name="Lipzen A."/>
            <person name="Lundell T."/>
            <person name="Morin E."/>
            <person name="Murat C."/>
            <person name="Sun H."/>
            <person name="Tunlid A."/>
            <person name="Henrissat B."/>
            <person name="Grigoriev I.V."/>
            <person name="Hibbett D.S."/>
            <person name="Martin F."/>
            <person name="Nordberg H.P."/>
            <person name="Cantor M.N."/>
            <person name="Hua S.X."/>
        </authorList>
    </citation>
    <scope>NUCLEOTIDE SEQUENCE [LARGE SCALE GENOMIC DNA]</scope>
    <source>
        <strain evidence="9 10">Ve08.2h10</strain>
    </source>
</reference>
<name>A0A0D0DVU4_9AGAM</name>
<organism evidence="9 10">
    <name type="scientific">Paxillus rubicundulus Ve08.2h10</name>
    <dbReference type="NCBI Taxonomy" id="930991"/>
    <lineage>
        <taxon>Eukaryota</taxon>
        <taxon>Fungi</taxon>
        <taxon>Dikarya</taxon>
        <taxon>Basidiomycota</taxon>
        <taxon>Agaricomycotina</taxon>
        <taxon>Agaricomycetes</taxon>
        <taxon>Agaricomycetidae</taxon>
        <taxon>Boletales</taxon>
        <taxon>Paxilineae</taxon>
        <taxon>Paxillaceae</taxon>
        <taxon>Paxillus</taxon>
    </lineage>
</organism>
<sequence>MEPTSPISSIRTTKRRLQDAIQTLDVAVTPPPSVSLIEGPTLSKRPRSLYSALQKYGINSRQDSNPPPDSTDRIDVSKNAPLLAAILARSASRSKPPFSFKHSSDFPAHSLSEYRPSFAPSFLSRLATYKLTTYANKPPQIDAVAAAKCGWINHGKDRLVCGMCDVSWVLVGREGMNRDAANALVEKQRISLVEMHKDGCPWKMRQCDSSIYRVPLQSPAAMVRELRATALMLEPMVANVAIKHPLTASQLSCFSSVLSTASPEDRTPKDDSAMEVDEHPQPTLLSDTAIVTALFGWVPAPPSPPSERHRTSSVSAFRPGTYGPSASVPPTSSLSRASSVSRFCRGRESTPTPSASSRMSISQNQFSASPVHARSTLRLSEAWPSTISSTGSVRDTSLLRCMLCQRRVGLWGYSTTEGPASAQEGDLPPVSRQPQKQFDVVREHRSYCPYIVPGTAVPSFPSSSTSDLSTDTVEGWRAVLTVAQRHGLSQRQRLSRLLPGDAGDHQPRDTELKGVEAMVAGVKSDGGRELLRYVKGLLG</sequence>
<evidence type="ECO:0000256" key="5">
    <source>
        <dbReference type="ARBA" id="ARBA00023242"/>
    </source>
</evidence>
<dbReference type="STRING" id="930991.A0A0D0DVU4"/>
<dbReference type="EMBL" id="KN824868">
    <property type="protein sequence ID" value="KIK99143.1"/>
    <property type="molecule type" value="Genomic_DNA"/>
</dbReference>
<dbReference type="GO" id="GO:0005634">
    <property type="term" value="C:nucleus"/>
    <property type="evidence" value="ECO:0007669"/>
    <property type="project" value="UniProtKB-SubCell"/>
</dbReference>
<evidence type="ECO:0000259" key="7">
    <source>
        <dbReference type="Pfam" id="PF07967"/>
    </source>
</evidence>
<dbReference type="GO" id="GO:0008270">
    <property type="term" value="F:zinc ion binding"/>
    <property type="evidence" value="ECO:0007669"/>
    <property type="project" value="UniProtKB-KW"/>
</dbReference>
<gene>
    <name evidence="9" type="ORF">PAXRUDRAFT_30686</name>
</gene>
<dbReference type="InterPro" id="IPR013909">
    <property type="entry name" value="NuBaID_C"/>
</dbReference>
<keyword evidence="5" id="KW-0539">Nucleus</keyword>